<organism evidence="14 15">
    <name type="scientific">Vasconcelosia minhoensis LEGE 07310</name>
    <dbReference type="NCBI Taxonomy" id="915328"/>
    <lineage>
        <taxon>Bacteria</taxon>
        <taxon>Bacillati</taxon>
        <taxon>Cyanobacteriota</taxon>
        <taxon>Cyanophyceae</taxon>
        <taxon>Nodosilineales</taxon>
        <taxon>Cymatolegaceae</taxon>
        <taxon>Vasconcelosia</taxon>
        <taxon>Vasconcelosia minhoensis</taxon>
    </lineage>
</organism>
<dbReference type="InterPro" id="IPR028082">
    <property type="entry name" value="Peripla_BP_I"/>
</dbReference>
<dbReference type="SUPFAM" id="SSF56112">
    <property type="entry name" value="Protein kinase-like (PK-like)"/>
    <property type="match status" value="1"/>
</dbReference>
<feature type="compositionally biased region" description="Pro residues" evidence="12">
    <location>
        <begin position="326"/>
        <end position="335"/>
    </location>
</feature>
<dbReference type="InterPro" id="IPR000719">
    <property type="entry name" value="Prot_kinase_dom"/>
</dbReference>
<comment type="catalytic activity">
    <reaction evidence="10">
        <text>L-seryl-[protein] + ATP = O-phospho-L-seryl-[protein] + ADP + H(+)</text>
        <dbReference type="Rhea" id="RHEA:17989"/>
        <dbReference type="Rhea" id="RHEA-COMP:9863"/>
        <dbReference type="Rhea" id="RHEA-COMP:11604"/>
        <dbReference type="ChEBI" id="CHEBI:15378"/>
        <dbReference type="ChEBI" id="CHEBI:29999"/>
        <dbReference type="ChEBI" id="CHEBI:30616"/>
        <dbReference type="ChEBI" id="CHEBI:83421"/>
        <dbReference type="ChEBI" id="CHEBI:456216"/>
        <dbReference type="EC" id="2.7.11.1"/>
    </reaction>
</comment>
<evidence type="ECO:0000256" key="12">
    <source>
        <dbReference type="SAM" id="MobiDB-lite"/>
    </source>
</evidence>
<dbReference type="Pfam" id="PF00069">
    <property type="entry name" value="Pkinase"/>
    <property type="match status" value="1"/>
</dbReference>
<keyword evidence="3" id="KW-0723">Serine/threonine-protein kinase</keyword>
<feature type="region of interest" description="Disordered" evidence="12">
    <location>
        <begin position="278"/>
        <end position="351"/>
    </location>
</feature>
<dbReference type="EMBL" id="JADEXG010000071">
    <property type="protein sequence ID" value="MBE9079885.1"/>
    <property type="molecule type" value="Genomic_DNA"/>
</dbReference>
<accession>A0A8J7ABG3</accession>
<keyword evidence="11" id="KW-0802">TPR repeat</keyword>
<gene>
    <name evidence="14" type="ORF">IQ241_21750</name>
</gene>
<evidence type="ECO:0000256" key="2">
    <source>
        <dbReference type="ARBA" id="ARBA00012513"/>
    </source>
</evidence>
<dbReference type="Gene3D" id="3.40.50.2300">
    <property type="match status" value="2"/>
</dbReference>
<comment type="catalytic activity">
    <reaction evidence="9">
        <text>L-threonyl-[protein] + ATP = O-phospho-L-threonyl-[protein] + ADP + H(+)</text>
        <dbReference type="Rhea" id="RHEA:46608"/>
        <dbReference type="Rhea" id="RHEA-COMP:11060"/>
        <dbReference type="Rhea" id="RHEA-COMP:11605"/>
        <dbReference type="ChEBI" id="CHEBI:15378"/>
        <dbReference type="ChEBI" id="CHEBI:30013"/>
        <dbReference type="ChEBI" id="CHEBI:30616"/>
        <dbReference type="ChEBI" id="CHEBI:61977"/>
        <dbReference type="ChEBI" id="CHEBI:456216"/>
        <dbReference type="EC" id="2.7.11.1"/>
    </reaction>
</comment>
<reference evidence="14" key="1">
    <citation type="submission" date="2020-10" db="EMBL/GenBank/DDBJ databases">
        <authorList>
            <person name="Castelo-Branco R."/>
            <person name="Eusebio N."/>
            <person name="Adriana R."/>
            <person name="Vieira A."/>
            <person name="Brugerolle De Fraissinette N."/>
            <person name="Rezende De Castro R."/>
            <person name="Schneider M.P."/>
            <person name="Vasconcelos V."/>
            <person name="Leao P.N."/>
        </authorList>
    </citation>
    <scope>NUCLEOTIDE SEQUENCE</scope>
    <source>
        <strain evidence="14">LEGE 07310</strain>
    </source>
</reference>
<keyword evidence="15" id="KW-1185">Reference proteome</keyword>
<dbReference type="PROSITE" id="PS00108">
    <property type="entry name" value="PROTEIN_KINASE_ST"/>
    <property type="match status" value="1"/>
</dbReference>
<dbReference type="Pfam" id="PF13458">
    <property type="entry name" value="Peripla_BP_6"/>
    <property type="match status" value="1"/>
</dbReference>
<evidence type="ECO:0000256" key="11">
    <source>
        <dbReference type="PROSITE-ProRule" id="PRU00339"/>
    </source>
</evidence>
<evidence type="ECO:0000313" key="14">
    <source>
        <dbReference type="EMBL" id="MBE9079885.1"/>
    </source>
</evidence>
<dbReference type="InterPro" id="IPR019734">
    <property type="entry name" value="TPR_rpt"/>
</dbReference>
<dbReference type="PANTHER" id="PTHR24363:SF0">
    <property type="entry name" value="SERINE_THREONINE KINASE LIKE DOMAIN CONTAINING 1"/>
    <property type="match status" value="1"/>
</dbReference>
<dbReference type="GO" id="GO:0004674">
    <property type="term" value="F:protein serine/threonine kinase activity"/>
    <property type="evidence" value="ECO:0007669"/>
    <property type="project" value="UniProtKB-KW"/>
</dbReference>
<dbReference type="RefSeq" id="WP_193911291.1">
    <property type="nucleotide sequence ID" value="NZ_JADEXG010000071.1"/>
</dbReference>
<evidence type="ECO:0000256" key="7">
    <source>
        <dbReference type="ARBA" id="ARBA00022777"/>
    </source>
</evidence>
<dbReference type="EC" id="2.7.11.1" evidence="2"/>
<dbReference type="PROSITE" id="PS50005">
    <property type="entry name" value="TPR"/>
    <property type="match status" value="1"/>
</dbReference>
<evidence type="ECO:0000256" key="6">
    <source>
        <dbReference type="ARBA" id="ARBA00022741"/>
    </source>
</evidence>
<evidence type="ECO:0000256" key="4">
    <source>
        <dbReference type="ARBA" id="ARBA00022679"/>
    </source>
</evidence>
<sequence>METTLLGNRYQVLETLSDGGFGETFLVEDTHMPARPRRVLKRLKPVTDNPQAYEIVQERFQREAVILEKVGRTHAQIPELFAHFAEDGNFYLVQEWVEGQTLTEIVDAYGPLSKSRVRKILADLLPVLESIHSEGIIHRDIKPDNILIRKSDGKPCLIDFGAVKEIFALELDSRGNTTRSITIGTPGYMPSEQAAGRPVFSSDLYSLALTMVYLLTGKWPQELVNQRDGAVQWRPQAPSVGPEFANVLDKALEFHPRDRYSTAQDMLQALQSLQESAVPPTEVFTGPPPSTPQSSTPPVPPPAPPAQNISSQSSSPPPTQMDTGTPLPPVPPAAPAYPSSTRAPSAANSSSFPARGLVPVGIALLLAIVGTWGFARTCPAGESKAFGVLCQANGDSAESEDEAGTAQNLSNRQDLYTWEPARFTWGQQTLFPGDSDVRLKQGMEAFEAGNLQAAVESFESAVSGDRNNPEALIFYNNALAQQKGDPLTLAVVVPAEGEANSAEEMLRGVAQAQNEFNEGGGLDGRFLEIVIANDGNDPDTAAQVAEEIVQDDSVLGVIGHLSSSVSKAGLAVYEAARLPMIAPTSTSTELEGEVFFRTVPSDAAAAAELAQYASEQMGVSKAVIFYNPESSFSVSLQSAFVSRFEELGGESILKDMTQRLNPGAEANMAALQDQADAMLLFPNSNYRNVAVDLAKANSNLPPDMQLELLGGDSLYSIETLTAGGEAVEGLILAISWFADAPQFQAFSQASERWWGGQVSWRTAMSYDATQAFIQAFTEDATPASVLENLGQVELSADETSGQAFSFTPEGERQSEPVLVRVTRGSRSGDRAVGYELVSE</sequence>
<evidence type="ECO:0000313" key="15">
    <source>
        <dbReference type="Proteomes" id="UP000636505"/>
    </source>
</evidence>
<keyword evidence="7" id="KW-0418">Kinase</keyword>
<dbReference type="SMART" id="SM00220">
    <property type="entry name" value="S_TKc"/>
    <property type="match status" value="1"/>
</dbReference>
<evidence type="ECO:0000256" key="8">
    <source>
        <dbReference type="ARBA" id="ARBA00022840"/>
    </source>
</evidence>
<dbReference type="InterPro" id="IPR028081">
    <property type="entry name" value="Leu-bd"/>
</dbReference>
<evidence type="ECO:0000256" key="1">
    <source>
        <dbReference type="ARBA" id="ARBA00010062"/>
    </source>
</evidence>
<comment type="similarity">
    <text evidence="1">Belongs to the leucine-binding protein family.</text>
</comment>
<feature type="domain" description="Protein kinase" evidence="13">
    <location>
        <begin position="10"/>
        <end position="273"/>
    </location>
</feature>
<keyword evidence="4" id="KW-0808">Transferase</keyword>
<keyword evidence="6" id="KW-0547">Nucleotide-binding</keyword>
<feature type="compositionally biased region" description="Pro residues" evidence="12">
    <location>
        <begin position="286"/>
        <end position="305"/>
    </location>
</feature>
<dbReference type="GO" id="GO:0005524">
    <property type="term" value="F:ATP binding"/>
    <property type="evidence" value="ECO:0007669"/>
    <property type="project" value="UniProtKB-KW"/>
</dbReference>
<keyword evidence="8" id="KW-0067">ATP-binding</keyword>
<protein>
    <recommendedName>
        <fullName evidence="2">non-specific serine/threonine protein kinase</fullName>
        <ecNumber evidence="2">2.7.11.1</ecNumber>
    </recommendedName>
</protein>
<evidence type="ECO:0000256" key="5">
    <source>
        <dbReference type="ARBA" id="ARBA00022729"/>
    </source>
</evidence>
<keyword evidence="5" id="KW-0732">Signal</keyword>
<dbReference type="InterPro" id="IPR008271">
    <property type="entry name" value="Ser/Thr_kinase_AS"/>
</dbReference>
<dbReference type="PANTHER" id="PTHR24363">
    <property type="entry name" value="SERINE/THREONINE PROTEIN KINASE"/>
    <property type="match status" value="1"/>
</dbReference>
<proteinExistence type="inferred from homology"/>
<evidence type="ECO:0000259" key="13">
    <source>
        <dbReference type="PROSITE" id="PS50011"/>
    </source>
</evidence>
<dbReference type="Gene3D" id="1.10.510.10">
    <property type="entry name" value="Transferase(Phosphotransferase) domain 1"/>
    <property type="match status" value="1"/>
</dbReference>
<name>A0A8J7ABG3_9CYAN</name>
<evidence type="ECO:0000256" key="10">
    <source>
        <dbReference type="ARBA" id="ARBA00048679"/>
    </source>
</evidence>
<dbReference type="AlphaFoldDB" id="A0A8J7ABG3"/>
<dbReference type="InterPro" id="IPR011009">
    <property type="entry name" value="Kinase-like_dom_sf"/>
</dbReference>
<dbReference type="CDD" id="cd14014">
    <property type="entry name" value="STKc_PknB_like"/>
    <property type="match status" value="1"/>
</dbReference>
<dbReference type="SUPFAM" id="SSF53822">
    <property type="entry name" value="Periplasmic binding protein-like I"/>
    <property type="match status" value="1"/>
</dbReference>
<evidence type="ECO:0000256" key="3">
    <source>
        <dbReference type="ARBA" id="ARBA00022527"/>
    </source>
</evidence>
<feature type="repeat" description="TPR" evidence="11">
    <location>
        <begin position="435"/>
        <end position="468"/>
    </location>
</feature>
<dbReference type="PROSITE" id="PS50011">
    <property type="entry name" value="PROTEIN_KINASE_DOM"/>
    <property type="match status" value="1"/>
</dbReference>
<evidence type="ECO:0000256" key="9">
    <source>
        <dbReference type="ARBA" id="ARBA00047899"/>
    </source>
</evidence>
<dbReference type="Gene3D" id="3.30.200.20">
    <property type="entry name" value="Phosphorylase Kinase, domain 1"/>
    <property type="match status" value="1"/>
</dbReference>
<comment type="caution">
    <text evidence="14">The sequence shown here is derived from an EMBL/GenBank/DDBJ whole genome shotgun (WGS) entry which is preliminary data.</text>
</comment>
<feature type="compositionally biased region" description="Low complexity" evidence="12">
    <location>
        <begin position="336"/>
        <end position="351"/>
    </location>
</feature>
<dbReference type="Proteomes" id="UP000636505">
    <property type="component" value="Unassembled WGS sequence"/>
</dbReference>
<dbReference type="CDD" id="cd06268">
    <property type="entry name" value="PBP1_ABC_transporter_LIVBP-like"/>
    <property type="match status" value="1"/>
</dbReference>